<dbReference type="InterPro" id="IPR008983">
    <property type="entry name" value="Tumour_necrosis_fac-like_dom"/>
</dbReference>
<dbReference type="SMART" id="SM00110">
    <property type="entry name" value="C1Q"/>
    <property type="match status" value="1"/>
</dbReference>
<dbReference type="PROSITE" id="PS50871">
    <property type="entry name" value="C1Q"/>
    <property type="match status" value="1"/>
</dbReference>
<feature type="chain" id="PRO_5042258904" description="C1q domain-containing protein" evidence="4">
    <location>
        <begin position="23"/>
        <end position="203"/>
    </location>
</feature>
<name>A0AAE0VY89_9BIVA</name>
<dbReference type="SUPFAM" id="SSF49842">
    <property type="entry name" value="TNF-like"/>
    <property type="match status" value="1"/>
</dbReference>
<protein>
    <recommendedName>
        <fullName evidence="5">C1q domain-containing protein</fullName>
    </recommendedName>
</protein>
<dbReference type="Pfam" id="PF00386">
    <property type="entry name" value="C1q"/>
    <property type="match status" value="1"/>
</dbReference>
<dbReference type="GO" id="GO:0045202">
    <property type="term" value="C:synapse"/>
    <property type="evidence" value="ECO:0007669"/>
    <property type="project" value="TreeGrafter"/>
</dbReference>
<evidence type="ECO:0000256" key="3">
    <source>
        <dbReference type="ARBA" id="ARBA00022729"/>
    </source>
</evidence>
<reference evidence="6" key="1">
    <citation type="journal article" date="2021" name="Genome Biol. Evol.">
        <title>A High-Quality Reference Genome for a Parasitic Bivalve with Doubly Uniparental Inheritance (Bivalvia: Unionida).</title>
        <authorList>
            <person name="Smith C.H."/>
        </authorList>
    </citation>
    <scope>NUCLEOTIDE SEQUENCE</scope>
    <source>
        <strain evidence="6">CHS0354</strain>
    </source>
</reference>
<keyword evidence="7" id="KW-1185">Reference proteome</keyword>
<sequence>MQLLCLRHTVFSIMLLVWGTLAEMKEDDTDKIKTTLEQEKEIMTLPQNEAKLWRWLADLERRVGNQCDKQTINSIVGFTAELTTSQNYPRLKTIVFDKVLENQGGGYNSHTGVFRAPYRGMYLFSVTIHSIVREQLLLELMKNQSYIGRVVAGDSKSDWGDSGSVSVITTMDKGDEVYARSMYNANIYGNQWSSFMGVLISRF</sequence>
<proteinExistence type="predicted"/>
<dbReference type="AlphaFoldDB" id="A0AAE0VY89"/>
<feature type="signal peptide" evidence="4">
    <location>
        <begin position="1"/>
        <end position="22"/>
    </location>
</feature>
<evidence type="ECO:0000256" key="2">
    <source>
        <dbReference type="ARBA" id="ARBA00022525"/>
    </source>
</evidence>
<evidence type="ECO:0000256" key="1">
    <source>
        <dbReference type="ARBA" id="ARBA00004613"/>
    </source>
</evidence>
<gene>
    <name evidence="6" type="ORF">CHS0354_043176</name>
</gene>
<dbReference type="EMBL" id="JAEAOA010002366">
    <property type="protein sequence ID" value="KAK3595078.1"/>
    <property type="molecule type" value="Genomic_DNA"/>
</dbReference>
<organism evidence="6 7">
    <name type="scientific">Potamilus streckersoni</name>
    <dbReference type="NCBI Taxonomy" id="2493646"/>
    <lineage>
        <taxon>Eukaryota</taxon>
        <taxon>Metazoa</taxon>
        <taxon>Spiralia</taxon>
        <taxon>Lophotrochozoa</taxon>
        <taxon>Mollusca</taxon>
        <taxon>Bivalvia</taxon>
        <taxon>Autobranchia</taxon>
        <taxon>Heteroconchia</taxon>
        <taxon>Palaeoheterodonta</taxon>
        <taxon>Unionida</taxon>
        <taxon>Unionoidea</taxon>
        <taxon>Unionidae</taxon>
        <taxon>Ambleminae</taxon>
        <taxon>Lampsilini</taxon>
        <taxon>Potamilus</taxon>
    </lineage>
</organism>
<dbReference type="Proteomes" id="UP001195483">
    <property type="component" value="Unassembled WGS sequence"/>
</dbReference>
<comment type="caution">
    <text evidence="6">The sequence shown here is derived from an EMBL/GenBank/DDBJ whole genome shotgun (WGS) entry which is preliminary data.</text>
</comment>
<evidence type="ECO:0000259" key="5">
    <source>
        <dbReference type="PROSITE" id="PS50871"/>
    </source>
</evidence>
<dbReference type="InterPro" id="IPR050822">
    <property type="entry name" value="Cerebellin_Synaptic_Org"/>
</dbReference>
<evidence type="ECO:0000256" key="4">
    <source>
        <dbReference type="SAM" id="SignalP"/>
    </source>
</evidence>
<dbReference type="Gene3D" id="2.60.120.40">
    <property type="match status" value="1"/>
</dbReference>
<dbReference type="PANTHER" id="PTHR22923:SF89">
    <property type="entry name" value="CEREBELLIN 18"/>
    <property type="match status" value="1"/>
</dbReference>
<keyword evidence="3 4" id="KW-0732">Signal</keyword>
<feature type="domain" description="C1q" evidence="5">
    <location>
        <begin position="71"/>
        <end position="203"/>
    </location>
</feature>
<evidence type="ECO:0000313" key="6">
    <source>
        <dbReference type="EMBL" id="KAK3595078.1"/>
    </source>
</evidence>
<keyword evidence="2" id="KW-0964">Secreted</keyword>
<comment type="subcellular location">
    <subcellularLocation>
        <location evidence="1">Secreted</location>
    </subcellularLocation>
</comment>
<dbReference type="PRINTS" id="PR00007">
    <property type="entry name" value="COMPLEMNTC1Q"/>
</dbReference>
<reference evidence="6" key="3">
    <citation type="submission" date="2023-05" db="EMBL/GenBank/DDBJ databases">
        <authorList>
            <person name="Smith C.H."/>
        </authorList>
    </citation>
    <scope>NUCLEOTIDE SEQUENCE</scope>
    <source>
        <strain evidence="6">CHS0354</strain>
        <tissue evidence="6">Mantle</tissue>
    </source>
</reference>
<dbReference type="GO" id="GO:0099558">
    <property type="term" value="P:maintenance of synapse structure"/>
    <property type="evidence" value="ECO:0007669"/>
    <property type="project" value="TreeGrafter"/>
</dbReference>
<reference evidence="6" key="2">
    <citation type="journal article" date="2021" name="Genome Biol. Evol.">
        <title>Developing a high-quality reference genome for a parasitic bivalve with doubly uniparental inheritance (Bivalvia: Unionida).</title>
        <authorList>
            <person name="Smith C.H."/>
        </authorList>
    </citation>
    <scope>NUCLEOTIDE SEQUENCE</scope>
    <source>
        <strain evidence="6">CHS0354</strain>
        <tissue evidence="6">Mantle</tissue>
    </source>
</reference>
<dbReference type="PANTHER" id="PTHR22923">
    <property type="entry name" value="CEREBELLIN-RELATED"/>
    <property type="match status" value="1"/>
</dbReference>
<evidence type="ECO:0000313" key="7">
    <source>
        <dbReference type="Proteomes" id="UP001195483"/>
    </source>
</evidence>
<dbReference type="GO" id="GO:0005576">
    <property type="term" value="C:extracellular region"/>
    <property type="evidence" value="ECO:0007669"/>
    <property type="project" value="UniProtKB-SubCell"/>
</dbReference>
<accession>A0AAE0VY89</accession>
<dbReference type="InterPro" id="IPR001073">
    <property type="entry name" value="C1q_dom"/>
</dbReference>